<proteinExistence type="predicted"/>
<dbReference type="Pfam" id="PF00651">
    <property type="entry name" value="BTB"/>
    <property type="match status" value="1"/>
</dbReference>
<evidence type="ECO:0000259" key="1">
    <source>
        <dbReference type="PROSITE" id="PS50097"/>
    </source>
</evidence>
<dbReference type="SMART" id="SM00225">
    <property type="entry name" value="BTB"/>
    <property type="match status" value="1"/>
</dbReference>
<protein>
    <recommendedName>
        <fullName evidence="1">BTB domain-containing protein</fullName>
    </recommendedName>
</protein>
<reference evidence="2 3" key="1">
    <citation type="submission" date="2019-12" db="EMBL/GenBank/DDBJ databases">
        <title>Chromosome-level assembly of the Caenorhabditis remanei genome.</title>
        <authorList>
            <person name="Teterina A.A."/>
            <person name="Willis J.H."/>
            <person name="Phillips P.C."/>
        </authorList>
    </citation>
    <scope>NUCLEOTIDE SEQUENCE [LARGE SCALE GENOMIC DNA]</scope>
    <source>
        <strain evidence="2 3">PX506</strain>
        <tissue evidence="2">Whole organism</tissue>
    </source>
</reference>
<dbReference type="SUPFAM" id="SSF54695">
    <property type="entry name" value="POZ domain"/>
    <property type="match status" value="1"/>
</dbReference>
<dbReference type="EMBL" id="WUAV01000005">
    <property type="protein sequence ID" value="KAF1754405.1"/>
    <property type="molecule type" value="Genomic_DNA"/>
</dbReference>
<dbReference type="PROSITE" id="PS50097">
    <property type="entry name" value="BTB"/>
    <property type="match status" value="1"/>
</dbReference>
<dbReference type="Proteomes" id="UP000483820">
    <property type="component" value="Chromosome V"/>
</dbReference>
<dbReference type="CDD" id="cd18186">
    <property type="entry name" value="BTB_POZ_ZBTB_KLHL-like"/>
    <property type="match status" value="1"/>
</dbReference>
<dbReference type="CTD" id="9814785"/>
<comment type="caution">
    <text evidence="2">The sequence shown here is derived from an EMBL/GenBank/DDBJ whole genome shotgun (WGS) entry which is preliminary data.</text>
</comment>
<gene>
    <name evidence="2" type="ORF">GCK72_020966</name>
</gene>
<dbReference type="PANTHER" id="PTHR22744:SF14">
    <property type="entry name" value="BTB DOMAIN-CONTAINING PROTEIN-RELATED"/>
    <property type="match status" value="1"/>
</dbReference>
<dbReference type="InterPro" id="IPR011333">
    <property type="entry name" value="SKP1/BTB/POZ_sf"/>
</dbReference>
<sequence>MGDNIPINVYESMFAKSESTDVCLIIKEDETQPAKKSRKLTASSDVTTSPVLTRKMYVNRATLSSRSTVFEGMFAASPDSTEFTINDAKYDELAAVLSVTEPTPIDPTEENVEGILRLADRFMLLDATRYVESFISRSGWDEKKKNELSKKFNLKNLTQRRD</sequence>
<accession>A0A6A5GIL2</accession>
<dbReference type="AlphaFoldDB" id="A0A6A5GIL2"/>
<evidence type="ECO:0000313" key="3">
    <source>
        <dbReference type="Proteomes" id="UP000483820"/>
    </source>
</evidence>
<evidence type="ECO:0000313" key="2">
    <source>
        <dbReference type="EMBL" id="KAF1754405.1"/>
    </source>
</evidence>
<dbReference type="GeneID" id="9814785"/>
<feature type="domain" description="BTB" evidence="1">
    <location>
        <begin position="44"/>
        <end position="109"/>
    </location>
</feature>
<dbReference type="InterPro" id="IPR000210">
    <property type="entry name" value="BTB/POZ_dom"/>
</dbReference>
<organism evidence="2 3">
    <name type="scientific">Caenorhabditis remanei</name>
    <name type="common">Caenorhabditis vulgaris</name>
    <dbReference type="NCBI Taxonomy" id="31234"/>
    <lineage>
        <taxon>Eukaryota</taxon>
        <taxon>Metazoa</taxon>
        <taxon>Ecdysozoa</taxon>
        <taxon>Nematoda</taxon>
        <taxon>Chromadorea</taxon>
        <taxon>Rhabditida</taxon>
        <taxon>Rhabditina</taxon>
        <taxon>Rhabditomorpha</taxon>
        <taxon>Rhabditoidea</taxon>
        <taxon>Rhabditidae</taxon>
        <taxon>Peloderinae</taxon>
        <taxon>Caenorhabditis</taxon>
    </lineage>
</organism>
<dbReference type="KEGG" id="crq:GCK72_020966"/>
<dbReference type="RefSeq" id="XP_053582823.1">
    <property type="nucleotide sequence ID" value="XM_053733910.1"/>
</dbReference>
<name>A0A6A5GIL2_CAERE</name>
<dbReference type="PANTHER" id="PTHR22744">
    <property type="entry name" value="HELIX LOOP HELIX PROTEIN 21-RELATED"/>
    <property type="match status" value="1"/>
</dbReference>
<dbReference type="Gene3D" id="3.30.710.10">
    <property type="entry name" value="Potassium Channel Kv1.1, Chain A"/>
    <property type="match status" value="1"/>
</dbReference>